<feature type="compositionally biased region" description="Polar residues" evidence="1">
    <location>
        <begin position="31"/>
        <end position="40"/>
    </location>
</feature>
<proteinExistence type="predicted"/>
<dbReference type="AlphaFoldDB" id="J3MFE2"/>
<evidence type="ECO:0000313" key="3">
    <source>
        <dbReference type="Proteomes" id="UP000006038"/>
    </source>
</evidence>
<dbReference type="STRING" id="4533.J3MFE2"/>
<accession>J3MFE2</accession>
<dbReference type="PANTHER" id="PTHR33437:SF2">
    <property type="entry name" value="OS06G0361200 PROTEIN"/>
    <property type="match status" value="1"/>
</dbReference>
<evidence type="ECO:0000256" key="1">
    <source>
        <dbReference type="SAM" id="MobiDB-lite"/>
    </source>
</evidence>
<dbReference type="eggNOG" id="ENOG502R457">
    <property type="taxonomic scope" value="Eukaryota"/>
</dbReference>
<feature type="compositionally biased region" description="Low complexity" evidence="1">
    <location>
        <begin position="235"/>
        <end position="246"/>
    </location>
</feature>
<sequence>MADRVQPFITLRFGSLWVDVPVGPFQAAHSDSSLQTTAASPNPADHEQEMSSIKHDGFIPVVSKSTRRRRRRAAARARVAASQQAIISVREPTSSDLVPPGFTRAISIKTKTTPINIKNKETLPRFRSTTLGEWPVREIRIGSPKTRPHDSVTRTPATSTNEIVASTKNNSSGTQMSPVCRAGSPSTPVAVPLNVAPKKLGVTSSENSLSILGVAPSEPMMAMPSSAPTEGVLNRTCTRRSCTQRSPIKITESTSS</sequence>
<evidence type="ECO:0000313" key="2">
    <source>
        <dbReference type="EnsemblPlants" id="OB06G27360.1"/>
    </source>
</evidence>
<dbReference type="HOGENOM" id="CLU_029161_0_0_1"/>
<dbReference type="OMA" id="SEPMMAM"/>
<reference evidence="2" key="2">
    <citation type="submission" date="2013-04" db="UniProtKB">
        <authorList>
            <consortium name="EnsemblPlants"/>
        </authorList>
    </citation>
    <scope>IDENTIFICATION</scope>
</reference>
<name>J3MFE2_ORYBR</name>
<dbReference type="Gramene" id="OB06G27360.1">
    <property type="protein sequence ID" value="OB06G27360.1"/>
    <property type="gene ID" value="OB06G27360"/>
</dbReference>
<feature type="region of interest" description="Disordered" evidence="1">
    <location>
        <begin position="31"/>
        <end position="50"/>
    </location>
</feature>
<dbReference type="PANTHER" id="PTHR33437">
    <property type="entry name" value="OS06G0361200 PROTEIN"/>
    <property type="match status" value="1"/>
</dbReference>
<reference evidence="2" key="1">
    <citation type="journal article" date="2013" name="Nat. Commun.">
        <title>Whole-genome sequencing of Oryza brachyantha reveals mechanisms underlying Oryza genome evolution.</title>
        <authorList>
            <person name="Chen J."/>
            <person name="Huang Q."/>
            <person name="Gao D."/>
            <person name="Wang J."/>
            <person name="Lang Y."/>
            <person name="Liu T."/>
            <person name="Li B."/>
            <person name="Bai Z."/>
            <person name="Luis Goicoechea J."/>
            <person name="Liang C."/>
            <person name="Chen C."/>
            <person name="Zhang W."/>
            <person name="Sun S."/>
            <person name="Liao Y."/>
            <person name="Zhang X."/>
            <person name="Yang L."/>
            <person name="Song C."/>
            <person name="Wang M."/>
            <person name="Shi J."/>
            <person name="Liu G."/>
            <person name="Liu J."/>
            <person name="Zhou H."/>
            <person name="Zhou W."/>
            <person name="Yu Q."/>
            <person name="An N."/>
            <person name="Chen Y."/>
            <person name="Cai Q."/>
            <person name="Wang B."/>
            <person name="Liu B."/>
            <person name="Min J."/>
            <person name="Huang Y."/>
            <person name="Wu H."/>
            <person name="Li Z."/>
            <person name="Zhang Y."/>
            <person name="Yin Y."/>
            <person name="Song W."/>
            <person name="Jiang J."/>
            <person name="Jackson S.A."/>
            <person name="Wing R.A."/>
            <person name="Wang J."/>
            <person name="Chen M."/>
        </authorList>
    </citation>
    <scope>NUCLEOTIDE SEQUENCE [LARGE SCALE GENOMIC DNA]</scope>
    <source>
        <strain evidence="2">cv. IRGC 101232</strain>
    </source>
</reference>
<protein>
    <submittedName>
        <fullName evidence="2">Uncharacterized protein</fullName>
    </submittedName>
</protein>
<organism evidence="2">
    <name type="scientific">Oryza brachyantha</name>
    <name type="common">malo sina</name>
    <dbReference type="NCBI Taxonomy" id="4533"/>
    <lineage>
        <taxon>Eukaryota</taxon>
        <taxon>Viridiplantae</taxon>
        <taxon>Streptophyta</taxon>
        <taxon>Embryophyta</taxon>
        <taxon>Tracheophyta</taxon>
        <taxon>Spermatophyta</taxon>
        <taxon>Magnoliopsida</taxon>
        <taxon>Liliopsida</taxon>
        <taxon>Poales</taxon>
        <taxon>Poaceae</taxon>
        <taxon>BOP clade</taxon>
        <taxon>Oryzoideae</taxon>
        <taxon>Oryzeae</taxon>
        <taxon>Oryzinae</taxon>
        <taxon>Oryza</taxon>
    </lineage>
</organism>
<feature type="region of interest" description="Disordered" evidence="1">
    <location>
        <begin position="218"/>
        <end position="256"/>
    </location>
</feature>
<dbReference type="Proteomes" id="UP000006038">
    <property type="component" value="Chromosome 6"/>
</dbReference>
<dbReference type="EnsemblPlants" id="OB06G27360.1">
    <property type="protein sequence ID" value="OB06G27360.1"/>
    <property type="gene ID" value="OB06G27360"/>
</dbReference>
<keyword evidence="3" id="KW-1185">Reference proteome</keyword>